<reference evidence="1 2" key="1">
    <citation type="journal article" date="2019" name="ACS Chem. Biol.">
        <title>Identification and Mobilization of a Cryptic Antibiotic Biosynthesis Gene Locus from a Human-Pathogenic Nocardia Isolate.</title>
        <authorList>
            <person name="Herisse M."/>
            <person name="Ishida K."/>
            <person name="Porter J.L."/>
            <person name="Howden B."/>
            <person name="Hertweck C."/>
            <person name="Stinear T.P."/>
            <person name="Pidot S.J."/>
        </authorList>
    </citation>
    <scope>NUCLEOTIDE SEQUENCE [LARGE SCALE GENOMIC DNA]</scope>
    <source>
        <strain evidence="1 2">AUSMDU00012717</strain>
    </source>
</reference>
<dbReference type="InterPro" id="IPR006764">
    <property type="entry name" value="SAM_dep_MeTrfase_SAV2177_type"/>
</dbReference>
<dbReference type="InterPro" id="IPR029063">
    <property type="entry name" value="SAM-dependent_MTases_sf"/>
</dbReference>
<sequence length="269" mass="29228">MNAAAGHDHGRVPAGADPSKPNAARIYNYMLGGKDNYVVDQLVAHRMLAVAPDTRTMAWFSRQFLLKAVQLAAENSIRQFVDIGTGIPIHPTVYEVAQKVQPSAVVACIDYDPVVYAHCNAATWGRSGVTALLADVRHPDDVVEQCRTAARIDWSQPVAMLLVGVLHYVMDHEQPAAIMTRFRRVMAPGSYLVFTHAWCESAQALVDQTTTDTLGSSAQIRYRTTTEVAQLVADFALLDPGVAPVQDWLGPDLPITRLAILGGIGRCPA</sequence>
<dbReference type="GO" id="GO:0008168">
    <property type="term" value="F:methyltransferase activity"/>
    <property type="evidence" value="ECO:0007669"/>
    <property type="project" value="UniProtKB-KW"/>
</dbReference>
<dbReference type="RefSeq" id="WP_167472004.1">
    <property type="nucleotide sequence ID" value="NZ_CP046172.1"/>
</dbReference>
<dbReference type="PIRSF" id="PIRSF017393">
    <property type="entry name" value="MTase_SAV2177"/>
    <property type="match status" value="1"/>
</dbReference>
<keyword evidence="1" id="KW-0808">Transferase</keyword>
<accession>A0A6G9Y6E1</accession>
<dbReference type="EMBL" id="CP046172">
    <property type="protein sequence ID" value="QIS08815.1"/>
    <property type="molecule type" value="Genomic_DNA"/>
</dbReference>
<evidence type="ECO:0000313" key="1">
    <source>
        <dbReference type="EMBL" id="QIS08815.1"/>
    </source>
</evidence>
<dbReference type="SUPFAM" id="SSF53335">
    <property type="entry name" value="S-adenosyl-L-methionine-dependent methyltransferases"/>
    <property type="match status" value="1"/>
</dbReference>
<dbReference type="AlphaFoldDB" id="A0A6G9Y6E1"/>
<evidence type="ECO:0000313" key="2">
    <source>
        <dbReference type="Proteomes" id="UP000503540"/>
    </source>
</evidence>
<gene>
    <name evidence="1" type="ORF">F5544_04505</name>
</gene>
<keyword evidence="1" id="KW-0489">Methyltransferase</keyword>
<dbReference type="CDD" id="cd02440">
    <property type="entry name" value="AdoMet_MTases"/>
    <property type="match status" value="1"/>
</dbReference>
<dbReference type="Gene3D" id="3.40.50.150">
    <property type="entry name" value="Vaccinia Virus protein VP39"/>
    <property type="match status" value="1"/>
</dbReference>
<keyword evidence="2" id="KW-1185">Reference proteome</keyword>
<dbReference type="Proteomes" id="UP000503540">
    <property type="component" value="Chromosome"/>
</dbReference>
<dbReference type="KEGG" id="nah:F5544_04505"/>
<dbReference type="GO" id="GO:0032259">
    <property type="term" value="P:methylation"/>
    <property type="evidence" value="ECO:0007669"/>
    <property type="project" value="UniProtKB-KW"/>
</dbReference>
<dbReference type="Pfam" id="PF04672">
    <property type="entry name" value="Methyltransf_19"/>
    <property type="match status" value="1"/>
</dbReference>
<organism evidence="1 2">
    <name type="scientific">Nocardia arthritidis</name>
    <dbReference type="NCBI Taxonomy" id="228602"/>
    <lineage>
        <taxon>Bacteria</taxon>
        <taxon>Bacillati</taxon>
        <taxon>Actinomycetota</taxon>
        <taxon>Actinomycetes</taxon>
        <taxon>Mycobacteriales</taxon>
        <taxon>Nocardiaceae</taxon>
        <taxon>Nocardia</taxon>
    </lineage>
</organism>
<protein>
    <submittedName>
        <fullName evidence="1">SAM-dependent methyltransferase</fullName>
    </submittedName>
</protein>
<name>A0A6G9Y6E1_9NOCA</name>
<proteinExistence type="predicted"/>